<accession>A0A9P8LD51</accession>
<feature type="transmembrane region" description="Helical" evidence="1">
    <location>
        <begin position="97"/>
        <end position="120"/>
    </location>
</feature>
<keyword evidence="1" id="KW-0812">Transmembrane</keyword>
<dbReference type="Proteomes" id="UP000750711">
    <property type="component" value="Unassembled WGS sequence"/>
</dbReference>
<name>A0A9P8LD51_9PEZI</name>
<dbReference type="AlphaFoldDB" id="A0A9P8LD51"/>
<feature type="transmembrane region" description="Helical" evidence="1">
    <location>
        <begin position="297"/>
        <end position="315"/>
    </location>
</feature>
<keyword evidence="1" id="KW-0472">Membrane</keyword>
<proteinExistence type="predicted"/>
<organism evidence="2 3">
    <name type="scientific">Trichoglossum hirsutum</name>
    <dbReference type="NCBI Taxonomy" id="265104"/>
    <lineage>
        <taxon>Eukaryota</taxon>
        <taxon>Fungi</taxon>
        <taxon>Dikarya</taxon>
        <taxon>Ascomycota</taxon>
        <taxon>Pezizomycotina</taxon>
        <taxon>Geoglossomycetes</taxon>
        <taxon>Geoglossales</taxon>
        <taxon>Geoglossaceae</taxon>
        <taxon>Trichoglossum</taxon>
    </lineage>
</organism>
<evidence type="ECO:0000313" key="3">
    <source>
        <dbReference type="Proteomes" id="UP000750711"/>
    </source>
</evidence>
<keyword evidence="3" id="KW-1185">Reference proteome</keyword>
<protein>
    <submittedName>
        <fullName evidence="2">Uncharacterized protein</fullName>
    </submittedName>
</protein>
<gene>
    <name evidence="2" type="ORF">GP486_003316</name>
</gene>
<evidence type="ECO:0000313" key="2">
    <source>
        <dbReference type="EMBL" id="KAH0561978.1"/>
    </source>
</evidence>
<comment type="caution">
    <text evidence="2">The sequence shown here is derived from an EMBL/GenBank/DDBJ whole genome shotgun (WGS) entry which is preliminary data.</text>
</comment>
<keyword evidence="1" id="KW-1133">Transmembrane helix</keyword>
<dbReference type="EMBL" id="JAGHQM010000438">
    <property type="protein sequence ID" value="KAH0561978.1"/>
    <property type="molecule type" value="Genomic_DNA"/>
</dbReference>
<evidence type="ECO:0000256" key="1">
    <source>
        <dbReference type="SAM" id="Phobius"/>
    </source>
</evidence>
<sequence length="330" mass="37172">MQVSQRLLEVPDCGGRCRGPVTEEAGQGEPLDGMALKHPKDYTGSVDEGPAAQISHWIYREGAEITELSTTPEYETVEFATTDIGLILNTLGLFADLITFVFPLQRLIIHGLILLFAYGFRPGMILGMRYRDVVMAVVRDPEDRNRRRLVATFTIRGGRLTKISRPPSHQHCVSAMHPDIPLSLATKLSEDSSNSSEILKAELSCWRNKLRRAASEHKKGKKFQFSTTLLPYPLFCLTHIDGVIGIHCKAFGAGYQSVHGLLYRANLENVDYVALEWHDEMLDDEIFPMSYTSFRRTLRFVLLVAGFSTLARVYTFRVGALVEYDGTYYT</sequence>
<reference evidence="2" key="1">
    <citation type="submission" date="2021-03" db="EMBL/GenBank/DDBJ databases">
        <title>Comparative genomics and phylogenomic investigation of the class Geoglossomycetes provide insights into ecological specialization and systematics.</title>
        <authorList>
            <person name="Melie T."/>
            <person name="Pirro S."/>
            <person name="Miller A.N."/>
            <person name="Quandt A."/>
        </authorList>
    </citation>
    <scope>NUCLEOTIDE SEQUENCE</scope>
    <source>
        <strain evidence="2">CAQ_001_2017</strain>
    </source>
</reference>